<dbReference type="InterPro" id="IPR036397">
    <property type="entry name" value="RNaseH_sf"/>
</dbReference>
<dbReference type="Proteomes" id="UP000683360">
    <property type="component" value="Unassembled WGS sequence"/>
</dbReference>
<dbReference type="AlphaFoldDB" id="A0A8S3TB33"/>
<dbReference type="Pfam" id="PF00144">
    <property type="entry name" value="Beta-lactamase"/>
    <property type="match status" value="1"/>
</dbReference>
<evidence type="ECO:0000256" key="1">
    <source>
        <dbReference type="SAM" id="Phobius"/>
    </source>
</evidence>
<organism evidence="3 4">
    <name type="scientific">Mytilus edulis</name>
    <name type="common">Blue mussel</name>
    <dbReference type="NCBI Taxonomy" id="6550"/>
    <lineage>
        <taxon>Eukaryota</taxon>
        <taxon>Metazoa</taxon>
        <taxon>Spiralia</taxon>
        <taxon>Lophotrochozoa</taxon>
        <taxon>Mollusca</taxon>
        <taxon>Bivalvia</taxon>
        <taxon>Autobranchia</taxon>
        <taxon>Pteriomorphia</taxon>
        <taxon>Mytilida</taxon>
        <taxon>Mytiloidea</taxon>
        <taxon>Mytilidae</taxon>
        <taxon>Mytilinae</taxon>
        <taxon>Mytilus</taxon>
    </lineage>
</organism>
<dbReference type="GO" id="GO:0003676">
    <property type="term" value="F:nucleic acid binding"/>
    <property type="evidence" value="ECO:0007669"/>
    <property type="project" value="InterPro"/>
</dbReference>
<dbReference type="Pfam" id="PF00665">
    <property type="entry name" value="rve"/>
    <property type="match status" value="1"/>
</dbReference>
<comment type="caution">
    <text evidence="3">The sequence shown here is derived from an EMBL/GenBank/DDBJ whole genome shotgun (WGS) entry which is preliminary data.</text>
</comment>
<reference evidence="3" key="1">
    <citation type="submission" date="2021-03" db="EMBL/GenBank/DDBJ databases">
        <authorList>
            <person name="Bekaert M."/>
        </authorList>
    </citation>
    <scope>NUCLEOTIDE SEQUENCE</scope>
</reference>
<keyword evidence="1" id="KW-1133">Transmembrane helix</keyword>
<dbReference type="Gene3D" id="3.30.420.10">
    <property type="entry name" value="Ribonuclease H-like superfamily/Ribonuclease H"/>
    <property type="match status" value="1"/>
</dbReference>
<dbReference type="InterPro" id="IPR012338">
    <property type="entry name" value="Beta-lactam/transpept-like"/>
</dbReference>
<name>A0A8S3TB33_MYTED</name>
<dbReference type="InterPro" id="IPR012337">
    <property type="entry name" value="RNaseH-like_sf"/>
</dbReference>
<sequence length="592" mass="66962">MPITDTFARWHIDLIGPFKETKLGYRHILIVVCAFSKWTEAFPVRSETAAEIADVLHKEVFSRYGSPTSLVSDRGQGFMSKLVAAVTQIYNVKHYFTSSYHPQTNSVAERTNKTVIQCLRTIVDENQSNWAELLPGILMAFRMSPSASSEFSPYHLLFGKEMNLPVDTTLLPKTDINKNLKVHIENIMDCLKIAKRCATDNLKYAQEKQKKHYDKNTALPKFEIQDLVLIYNPKVPVGLASKLHRKLSSNPSLNLLLMVIFLWMTHGLILIPFLLFLLYVCQHERRFQIITRKMAVRQLIVGYSFIDLLLAFASEPTYEDKVDKTIREIMNHCKTWIPGLTVSVVKDDGKPVTSKTLFQIGSLSKAFGATLLVKQLDDNQNYNLNTKVKDLMDSGFNFVPGREEATVVDILAHRMGVPDHTKLRLDPSLTRENLQGRFKHMNSVKSLGKSFLYSNMMYGFATYLSEKNLRPNLGGIGGIEISSSPLNDFICFYHHCHGRTKMLHKGVGIMGGSGAIMSNAEDMTKWMKFHLNGGLDKNGNPLMSQLSFDALHAEHIGLSYTTVNKYFKNQIQPTEETGYGLGFKLGTYRGKP</sequence>
<dbReference type="EMBL" id="CAJPWZ010001978">
    <property type="protein sequence ID" value="CAG2227831.1"/>
    <property type="molecule type" value="Genomic_DNA"/>
</dbReference>
<gene>
    <name evidence="3" type="ORF">MEDL_40834</name>
</gene>
<feature type="domain" description="Integrase catalytic" evidence="2">
    <location>
        <begin position="1"/>
        <end position="161"/>
    </location>
</feature>
<evidence type="ECO:0000259" key="2">
    <source>
        <dbReference type="PROSITE" id="PS50994"/>
    </source>
</evidence>
<dbReference type="InterPro" id="IPR001466">
    <property type="entry name" value="Beta-lactam-related"/>
</dbReference>
<dbReference type="Gene3D" id="3.40.710.10">
    <property type="entry name" value="DD-peptidase/beta-lactamase superfamily"/>
    <property type="match status" value="2"/>
</dbReference>
<protein>
    <recommendedName>
        <fullName evidence="2">Integrase catalytic domain-containing protein</fullName>
    </recommendedName>
</protein>
<dbReference type="PANTHER" id="PTHR37984">
    <property type="entry name" value="PROTEIN CBG26694"/>
    <property type="match status" value="1"/>
</dbReference>
<dbReference type="InterPro" id="IPR050951">
    <property type="entry name" value="Retrovirus_Pol_polyprotein"/>
</dbReference>
<dbReference type="GO" id="GO:0015074">
    <property type="term" value="P:DNA integration"/>
    <property type="evidence" value="ECO:0007669"/>
    <property type="project" value="InterPro"/>
</dbReference>
<keyword evidence="1" id="KW-0472">Membrane</keyword>
<dbReference type="OrthoDB" id="5946976at2759"/>
<dbReference type="PROSITE" id="PS50994">
    <property type="entry name" value="INTEGRASE"/>
    <property type="match status" value="1"/>
</dbReference>
<feature type="transmembrane region" description="Helical" evidence="1">
    <location>
        <begin position="294"/>
        <end position="313"/>
    </location>
</feature>
<evidence type="ECO:0000313" key="3">
    <source>
        <dbReference type="EMBL" id="CAG2227831.1"/>
    </source>
</evidence>
<proteinExistence type="predicted"/>
<dbReference type="PANTHER" id="PTHR37984:SF5">
    <property type="entry name" value="PROTEIN NYNRIN-LIKE"/>
    <property type="match status" value="1"/>
</dbReference>
<keyword evidence="1" id="KW-0812">Transmembrane</keyword>
<dbReference type="SUPFAM" id="SSF53098">
    <property type="entry name" value="Ribonuclease H-like"/>
    <property type="match status" value="1"/>
</dbReference>
<accession>A0A8S3TB33</accession>
<feature type="transmembrane region" description="Helical" evidence="1">
    <location>
        <begin position="255"/>
        <end position="282"/>
    </location>
</feature>
<dbReference type="SUPFAM" id="SSF56601">
    <property type="entry name" value="beta-lactamase/transpeptidase-like"/>
    <property type="match status" value="1"/>
</dbReference>
<dbReference type="FunFam" id="3.30.420.10:FF:000032">
    <property type="entry name" value="Retrovirus-related Pol polyprotein from transposon 297-like Protein"/>
    <property type="match status" value="1"/>
</dbReference>
<dbReference type="InterPro" id="IPR001584">
    <property type="entry name" value="Integrase_cat-core"/>
</dbReference>
<evidence type="ECO:0000313" key="4">
    <source>
        <dbReference type="Proteomes" id="UP000683360"/>
    </source>
</evidence>
<keyword evidence="4" id="KW-1185">Reference proteome</keyword>